<sequence length="95" mass="10669">MPSIMKQIVSVLAAALHFLVRVIRFLIMVVAGRPRIVDDDDYERLPATASDLERLPLLSPYSYDRWVWLTAAVVTQPVDTPSSEGSDEGLWMRGP</sequence>
<dbReference type="Proteomes" id="UP001310594">
    <property type="component" value="Unassembled WGS sequence"/>
</dbReference>
<protein>
    <submittedName>
        <fullName evidence="1">Uncharacterized protein</fullName>
    </submittedName>
</protein>
<evidence type="ECO:0000313" key="1">
    <source>
        <dbReference type="EMBL" id="KAK5705106.1"/>
    </source>
</evidence>
<accession>A0AAN7VW07</accession>
<reference evidence="1" key="1">
    <citation type="submission" date="2023-08" db="EMBL/GenBank/DDBJ databases">
        <title>Black Yeasts Isolated from many extreme environments.</title>
        <authorList>
            <person name="Coleine C."/>
            <person name="Stajich J.E."/>
            <person name="Selbmann L."/>
        </authorList>
    </citation>
    <scope>NUCLEOTIDE SEQUENCE</scope>
    <source>
        <strain evidence="1">CCFEE 5810</strain>
    </source>
</reference>
<name>A0AAN7VW07_9PEZI</name>
<proteinExistence type="predicted"/>
<organism evidence="1 2">
    <name type="scientific">Elasticomyces elasticus</name>
    <dbReference type="NCBI Taxonomy" id="574655"/>
    <lineage>
        <taxon>Eukaryota</taxon>
        <taxon>Fungi</taxon>
        <taxon>Dikarya</taxon>
        <taxon>Ascomycota</taxon>
        <taxon>Pezizomycotina</taxon>
        <taxon>Dothideomycetes</taxon>
        <taxon>Dothideomycetidae</taxon>
        <taxon>Mycosphaerellales</taxon>
        <taxon>Teratosphaeriaceae</taxon>
        <taxon>Elasticomyces</taxon>
    </lineage>
</organism>
<comment type="caution">
    <text evidence="1">The sequence shown here is derived from an EMBL/GenBank/DDBJ whole genome shotgun (WGS) entry which is preliminary data.</text>
</comment>
<dbReference type="EMBL" id="JAVRQU010000003">
    <property type="protein sequence ID" value="KAK5705106.1"/>
    <property type="molecule type" value="Genomic_DNA"/>
</dbReference>
<evidence type="ECO:0000313" key="2">
    <source>
        <dbReference type="Proteomes" id="UP001310594"/>
    </source>
</evidence>
<gene>
    <name evidence="1" type="ORF">LTR97_002221</name>
</gene>
<dbReference type="AlphaFoldDB" id="A0AAN7VW07"/>